<dbReference type="EnsemblPlants" id="AVESA.00010b.r2.4CG1251700.1">
    <property type="protein sequence ID" value="AVESA.00010b.r2.4CG1251700.1.CDS.1"/>
    <property type="gene ID" value="AVESA.00010b.r2.4CG1251700"/>
</dbReference>
<reference evidence="1" key="2">
    <citation type="submission" date="2025-09" db="UniProtKB">
        <authorList>
            <consortium name="EnsemblPlants"/>
        </authorList>
    </citation>
    <scope>IDENTIFICATION</scope>
</reference>
<keyword evidence="2" id="KW-1185">Reference proteome</keyword>
<accession>A0ACD5WP94</accession>
<organism evidence="1 2">
    <name type="scientific">Avena sativa</name>
    <name type="common">Oat</name>
    <dbReference type="NCBI Taxonomy" id="4498"/>
    <lineage>
        <taxon>Eukaryota</taxon>
        <taxon>Viridiplantae</taxon>
        <taxon>Streptophyta</taxon>
        <taxon>Embryophyta</taxon>
        <taxon>Tracheophyta</taxon>
        <taxon>Spermatophyta</taxon>
        <taxon>Magnoliopsida</taxon>
        <taxon>Liliopsida</taxon>
        <taxon>Poales</taxon>
        <taxon>Poaceae</taxon>
        <taxon>BOP clade</taxon>
        <taxon>Pooideae</taxon>
        <taxon>Poodae</taxon>
        <taxon>Poeae</taxon>
        <taxon>Poeae Chloroplast Group 1 (Aveneae type)</taxon>
        <taxon>Aveninae</taxon>
        <taxon>Avena</taxon>
    </lineage>
</organism>
<dbReference type="Proteomes" id="UP001732700">
    <property type="component" value="Chromosome 4C"/>
</dbReference>
<evidence type="ECO:0000313" key="2">
    <source>
        <dbReference type="Proteomes" id="UP001732700"/>
    </source>
</evidence>
<reference evidence="1" key="1">
    <citation type="submission" date="2021-05" db="EMBL/GenBank/DDBJ databases">
        <authorList>
            <person name="Scholz U."/>
            <person name="Mascher M."/>
            <person name="Fiebig A."/>
        </authorList>
    </citation>
    <scope>NUCLEOTIDE SEQUENCE [LARGE SCALE GENOMIC DNA]</scope>
</reference>
<protein>
    <submittedName>
        <fullName evidence="1">Uncharacterized protein</fullName>
    </submittedName>
</protein>
<name>A0ACD5WP94_AVESA</name>
<proteinExistence type="predicted"/>
<sequence length="406" mass="44977">MSTTGGSGAKRAEMPLAAAEAIPKRARNSHHPSLSPSPPPSKSRSLAPSPSQSRSSAYLARTPPPAPRRTPSSAPQRSPPPARRWGSSDGYDYDSSPSRSRSHLSEETEGHGRVWRPHSYREINGDGEYSVRISEYDRLFTCKGCHGMLSSPVNMHPNRGITCFMVSDHLAVFLPYQVTSLQCSSGHVTCARCYGESADNVCSYCDVTGCTRSRAVEEFLYGISFSCRNQQYGCNAFLLHDQMRAHEQSCHHEPCFCPVPRCGFAGQTYELESHLATLHRWDVVKFRYGESFEAPVHKPAIFCCEDYGELFHIVSSREGYGTALSMICIRPDNACKEEFTYELKMRAGGRHCRLQMQSTMWNTSLRYGIGEGSDVFLLVPDKLPGNESGSVVEVCINKAAASEVSY</sequence>
<evidence type="ECO:0000313" key="1">
    <source>
        <dbReference type="EnsemblPlants" id="AVESA.00010b.r2.4CG1251700.1.CDS.1"/>
    </source>
</evidence>